<evidence type="ECO:0000256" key="1">
    <source>
        <dbReference type="SAM" id="MobiDB-lite"/>
    </source>
</evidence>
<sequence>MRTTECFERALFYEQSPAADQFYERRLRALFELQDAGSSIEIHIQWPLHSQASSGSDDEASCHSDDDTECGSKPDTPLMEPPSQKNPHKKAPAHSEGQPGLVLHKIFTRDELRKMEHVRSSVIPRYAKSDQGQHEGFKTTYPDMVCAYSFVTVLDPE</sequence>
<gene>
    <name evidence="2" type="ORF">JMJ35_006018</name>
</gene>
<comment type="caution">
    <text evidence="2">The sequence shown here is derived from an EMBL/GenBank/DDBJ whole genome shotgun (WGS) entry which is preliminary data.</text>
</comment>
<keyword evidence="3" id="KW-1185">Reference proteome</keyword>
<feature type="region of interest" description="Disordered" evidence="1">
    <location>
        <begin position="50"/>
        <end position="101"/>
    </location>
</feature>
<dbReference type="EMBL" id="JAFEKC020000013">
    <property type="protein sequence ID" value="KAK0511445.1"/>
    <property type="molecule type" value="Genomic_DNA"/>
</dbReference>
<evidence type="ECO:0000313" key="2">
    <source>
        <dbReference type="EMBL" id="KAK0511445.1"/>
    </source>
</evidence>
<proteinExistence type="predicted"/>
<dbReference type="AlphaFoldDB" id="A0AA39R0G8"/>
<accession>A0AA39R0G8</accession>
<reference evidence="2" key="1">
    <citation type="submission" date="2023-03" db="EMBL/GenBank/DDBJ databases">
        <title>Complete genome of Cladonia borealis.</title>
        <authorList>
            <person name="Park H."/>
        </authorList>
    </citation>
    <scope>NUCLEOTIDE SEQUENCE</scope>
    <source>
        <strain evidence="2">ANT050790</strain>
    </source>
</reference>
<evidence type="ECO:0000313" key="3">
    <source>
        <dbReference type="Proteomes" id="UP001166286"/>
    </source>
</evidence>
<name>A0AA39R0G8_9LECA</name>
<organism evidence="2 3">
    <name type="scientific">Cladonia borealis</name>
    <dbReference type="NCBI Taxonomy" id="184061"/>
    <lineage>
        <taxon>Eukaryota</taxon>
        <taxon>Fungi</taxon>
        <taxon>Dikarya</taxon>
        <taxon>Ascomycota</taxon>
        <taxon>Pezizomycotina</taxon>
        <taxon>Lecanoromycetes</taxon>
        <taxon>OSLEUM clade</taxon>
        <taxon>Lecanoromycetidae</taxon>
        <taxon>Lecanorales</taxon>
        <taxon>Lecanorineae</taxon>
        <taxon>Cladoniaceae</taxon>
        <taxon>Cladonia</taxon>
    </lineage>
</organism>
<dbReference type="Proteomes" id="UP001166286">
    <property type="component" value="Unassembled WGS sequence"/>
</dbReference>
<protein>
    <submittedName>
        <fullName evidence="2">Uncharacterized protein</fullName>
    </submittedName>
</protein>